<gene>
    <name evidence="1" type="ORF">CLCOL_16810</name>
</gene>
<protein>
    <submittedName>
        <fullName evidence="1">Uncharacterized protein</fullName>
    </submittedName>
</protein>
<name>A0A151AM02_9CLOT</name>
<reference evidence="1 2" key="1">
    <citation type="submission" date="2016-02" db="EMBL/GenBank/DDBJ databases">
        <title>Genome sequence of Clostridium colicanis DSM 13634.</title>
        <authorList>
            <person name="Poehlein A."/>
            <person name="Daniel R."/>
        </authorList>
    </citation>
    <scope>NUCLEOTIDE SEQUENCE [LARGE SCALE GENOMIC DNA]</scope>
    <source>
        <strain evidence="1 2">DSM 13634</strain>
    </source>
</reference>
<proteinExistence type="predicted"/>
<dbReference type="EMBL" id="LTBB01000008">
    <property type="protein sequence ID" value="KYH28668.1"/>
    <property type="molecule type" value="Genomic_DNA"/>
</dbReference>
<organism evidence="1 2">
    <name type="scientific">Clostridium colicanis DSM 13634</name>
    <dbReference type="NCBI Taxonomy" id="1121305"/>
    <lineage>
        <taxon>Bacteria</taxon>
        <taxon>Bacillati</taxon>
        <taxon>Bacillota</taxon>
        <taxon>Clostridia</taxon>
        <taxon>Eubacteriales</taxon>
        <taxon>Clostridiaceae</taxon>
        <taxon>Clostridium</taxon>
    </lineage>
</organism>
<evidence type="ECO:0000313" key="2">
    <source>
        <dbReference type="Proteomes" id="UP000075374"/>
    </source>
</evidence>
<comment type="caution">
    <text evidence="1">The sequence shown here is derived from an EMBL/GenBank/DDBJ whole genome shotgun (WGS) entry which is preliminary data.</text>
</comment>
<dbReference type="Proteomes" id="UP000075374">
    <property type="component" value="Unassembled WGS sequence"/>
</dbReference>
<keyword evidence="2" id="KW-1185">Reference proteome</keyword>
<dbReference type="PATRIC" id="fig|1121305.3.peg.1683"/>
<sequence>MLRNNENILEHRTIKKVLAEDELCIAQDNQVIIDSNFVIHLSRYIGETVTIFVTTGGKAGLGFTGVILSVNNSYVRLVTRIGPPPACPLGNSCISASDKKNDIQERQYGDDKDDNWKIVNDTLGSITDIPIDKIVAFTHNTV</sequence>
<dbReference type="AlphaFoldDB" id="A0A151AM02"/>
<accession>A0A151AM02</accession>
<evidence type="ECO:0000313" key="1">
    <source>
        <dbReference type="EMBL" id="KYH28668.1"/>
    </source>
</evidence>